<proteinExistence type="predicted"/>
<sequence>MFTAGVYAQDVLERVEAYLRPDFQVVIDGENVRMDSPVLVYNDTSYLPLKEISQRLGASVYWKSETKQIYINTRVNTEQRQEDPNPTYETIELNNPYSAMVSYLGAEYPVLVTSNIKSGSYGRYYRESDVKRMGVDTKGLAKAKERLTNEVFVHENELAKRWKQTPTQTYAAGYEAYVIADELHPKKIDILRSHIKGMERLTYGDVEYSSKPIIVQKVPDKENAYDLLYLETVRMLNVYVNSSSRYKIARLVISQDIFKSDSYVVNNQNTTDLELEAQKREHPESK</sequence>
<dbReference type="InterPro" id="IPR012854">
    <property type="entry name" value="Cu_amine_oxidase-like_N"/>
</dbReference>
<dbReference type="InterPro" id="IPR036582">
    <property type="entry name" value="Mao_N_sf"/>
</dbReference>
<evidence type="ECO:0000313" key="3">
    <source>
        <dbReference type="Proteomes" id="UP001469365"/>
    </source>
</evidence>
<dbReference type="RefSeq" id="WP_341416960.1">
    <property type="nucleotide sequence ID" value="NZ_JBBPCC010000011.1"/>
</dbReference>
<protein>
    <submittedName>
        <fullName evidence="2">Stalk domain-containing protein</fullName>
    </submittedName>
</protein>
<evidence type="ECO:0000313" key="2">
    <source>
        <dbReference type="EMBL" id="MEK8129851.1"/>
    </source>
</evidence>
<organism evidence="2 3">
    <name type="scientific">Paenibacillus filicis</name>
    <dbReference type="NCBI Taxonomy" id="669464"/>
    <lineage>
        <taxon>Bacteria</taxon>
        <taxon>Bacillati</taxon>
        <taxon>Bacillota</taxon>
        <taxon>Bacilli</taxon>
        <taxon>Bacillales</taxon>
        <taxon>Paenibacillaceae</taxon>
        <taxon>Paenibacillus</taxon>
    </lineage>
</organism>
<dbReference type="Proteomes" id="UP001469365">
    <property type="component" value="Unassembled WGS sequence"/>
</dbReference>
<feature type="domain" description="Copper amine oxidase-like N-terminal" evidence="1">
    <location>
        <begin position="26"/>
        <end position="71"/>
    </location>
</feature>
<name>A0ABU9DLX0_9BACL</name>
<dbReference type="SUPFAM" id="SSF55383">
    <property type="entry name" value="Copper amine oxidase, domain N"/>
    <property type="match status" value="1"/>
</dbReference>
<dbReference type="Pfam" id="PF07833">
    <property type="entry name" value="Cu_amine_oxidN1"/>
    <property type="match status" value="1"/>
</dbReference>
<evidence type="ECO:0000259" key="1">
    <source>
        <dbReference type="Pfam" id="PF07833"/>
    </source>
</evidence>
<reference evidence="2 3" key="1">
    <citation type="submission" date="2024-04" db="EMBL/GenBank/DDBJ databases">
        <title>draft genome sequnece of Paenibacillus filicis.</title>
        <authorList>
            <person name="Kim D.-U."/>
        </authorList>
    </citation>
    <scope>NUCLEOTIDE SEQUENCE [LARGE SCALE GENOMIC DNA]</scope>
    <source>
        <strain evidence="2 3">KACC14197</strain>
    </source>
</reference>
<gene>
    <name evidence="2" type="ORF">WMW72_18260</name>
</gene>
<keyword evidence="3" id="KW-1185">Reference proteome</keyword>
<accession>A0ABU9DLX0</accession>
<comment type="caution">
    <text evidence="2">The sequence shown here is derived from an EMBL/GenBank/DDBJ whole genome shotgun (WGS) entry which is preliminary data.</text>
</comment>
<dbReference type="EMBL" id="JBBPCC010000011">
    <property type="protein sequence ID" value="MEK8129851.1"/>
    <property type="molecule type" value="Genomic_DNA"/>
</dbReference>